<dbReference type="EMBL" id="KB445553">
    <property type="protein sequence ID" value="EMC98372.1"/>
    <property type="molecule type" value="Genomic_DNA"/>
</dbReference>
<name>M2LUT4_BAUPA</name>
<dbReference type="HOGENOM" id="CLU_804069_0_0_1"/>
<keyword evidence="3" id="KW-1185">Reference proteome</keyword>
<dbReference type="OrthoDB" id="10256725at2759"/>
<dbReference type="Pfam" id="PF24864">
    <property type="entry name" value="DUF7730"/>
    <property type="match status" value="1"/>
</dbReference>
<proteinExistence type="predicted"/>
<dbReference type="PANTHER" id="PTHR38790:SF9">
    <property type="entry name" value="F-BOX DOMAIN-CONTAINING PROTEIN"/>
    <property type="match status" value="1"/>
</dbReference>
<evidence type="ECO:0000259" key="1">
    <source>
        <dbReference type="Pfam" id="PF24864"/>
    </source>
</evidence>
<organism evidence="2 3">
    <name type="scientific">Baudoinia panamericana (strain UAMH 10762)</name>
    <name type="common">Angels' share fungus</name>
    <name type="synonym">Baudoinia compniacensis (strain UAMH 10762)</name>
    <dbReference type="NCBI Taxonomy" id="717646"/>
    <lineage>
        <taxon>Eukaryota</taxon>
        <taxon>Fungi</taxon>
        <taxon>Dikarya</taxon>
        <taxon>Ascomycota</taxon>
        <taxon>Pezizomycotina</taxon>
        <taxon>Dothideomycetes</taxon>
        <taxon>Dothideomycetidae</taxon>
        <taxon>Mycosphaerellales</taxon>
        <taxon>Teratosphaeriaceae</taxon>
        <taxon>Baudoinia</taxon>
    </lineage>
</organism>
<gene>
    <name evidence="2" type="ORF">BAUCODRAFT_423004</name>
</gene>
<reference evidence="2 3" key="1">
    <citation type="journal article" date="2012" name="PLoS Pathog.">
        <title>Diverse lifestyles and strategies of plant pathogenesis encoded in the genomes of eighteen Dothideomycetes fungi.</title>
        <authorList>
            <person name="Ohm R.A."/>
            <person name="Feau N."/>
            <person name="Henrissat B."/>
            <person name="Schoch C.L."/>
            <person name="Horwitz B.A."/>
            <person name="Barry K.W."/>
            <person name="Condon B.J."/>
            <person name="Copeland A.C."/>
            <person name="Dhillon B."/>
            <person name="Glaser F."/>
            <person name="Hesse C.N."/>
            <person name="Kosti I."/>
            <person name="LaButti K."/>
            <person name="Lindquist E.A."/>
            <person name="Lucas S."/>
            <person name="Salamov A.A."/>
            <person name="Bradshaw R.E."/>
            <person name="Ciuffetti L."/>
            <person name="Hamelin R.C."/>
            <person name="Kema G.H.J."/>
            <person name="Lawrence C."/>
            <person name="Scott J.A."/>
            <person name="Spatafora J.W."/>
            <person name="Turgeon B.G."/>
            <person name="de Wit P.J.G.M."/>
            <person name="Zhong S."/>
            <person name="Goodwin S.B."/>
            <person name="Grigoriev I.V."/>
        </authorList>
    </citation>
    <scope>NUCLEOTIDE SEQUENCE [LARGE SCALE GENOMIC DNA]</scope>
    <source>
        <strain evidence="2 3">UAMH 10762</strain>
    </source>
</reference>
<dbReference type="KEGG" id="bcom:BAUCODRAFT_423004"/>
<dbReference type="InterPro" id="IPR056632">
    <property type="entry name" value="DUF7730"/>
</dbReference>
<dbReference type="eggNOG" id="ENOG502SSV2">
    <property type="taxonomic scope" value="Eukaryota"/>
</dbReference>
<evidence type="ECO:0000313" key="2">
    <source>
        <dbReference type="EMBL" id="EMC98372.1"/>
    </source>
</evidence>
<dbReference type="PANTHER" id="PTHR38790">
    <property type="entry name" value="2EXR DOMAIN-CONTAINING PROTEIN-RELATED"/>
    <property type="match status" value="1"/>
</dbReference>
<sequence length="345" mass="39283">MDLGLLGDTAINAFVQLNPSAPWAIKVAESWRGLPFGKYLQKSPPRRRRSVTGPSSTARVPLWCGGSIVVNQDYPYEQAESLFFSKLPLDVRVIIYEMVLGGMLFHIDSERQDGRIFHSICASPETVGEVHHHPHEACDSLNLAAARNNMSPSRQETPEPSGFLPLPMTCRKAYTEAIEVLYNSNVFDFTSNNVAFRFLKTMIPTQRLRSIRHFRMTMRIPHHPAMNSRSRRDWNALFEFFGDQMSGLRNLYLKFLMLHPCQQQIRNTEDANGVHWIRPMVSMAADSKRKRGCTVEIMTGHELQNLGLAYEQAEQYITSGDYEEIVRLTCLTVHKRIRVSLGGQG</sequence>
<dbReference type="STRING" id="717646.M2LUT4"/>
<accession>M2LUT4</accession>
<dbReference type="AlphaFoldDB" id="M2LUT4"/>
<evidence type="ECO:0000313" key="3">
    <source>
        <dbReference type="Proteomes" id="UP000011761"/>
    </source>
</evidence>
<feature type="domain" description="DUF7730" evidence="1">
    <location>
        <begin position="77"/>
        <end position="260"/>
    </location>
</feature>
<dbReference type="OMA" id="RTWVNIN"/>
<protein>
    <recommendedName>
        <fullName evidence="1">DUF7730 domain-containing protein</fullName>
    </recommendedName>
</protein>
<dbReference type="RefSeq" id="XP_007675021.1">
    <property type="nucleotide sequence ID" value="XM_007676831.1"/>
</dbReference>
<dbReference type="GeneID" id="19114179"/>
<dbReference type="Proteomes" id="UP000011761">
    <property type="component" value="Unassembled WGS sequence"/>
</dbReference>